<feature type="transmembrane region" description="Helical" evidence="1">
    <location>
        <begin position="12"/>
        <end position="32"/>
    </location>
</feature>
<feature type="non-terminal residue" evidence="2">
    <location>
        <position position="1"/>
    </location>
</feature>
<feature type="non-terminal residue" evidence="2">
    <location>
        <position position="296"/>
    </location>
</feature>
<sequence length="296" mass="34453">TFHMDRPQIYFSLLPLSFTTLILYLKVLFVLWKRRNSYNTLFYKLIRTQAIFDISYVIVFFVFEIPQDWPQLQGHLQNLNNTPLVQLMYAHSYTCVVGQSINHLSMVKVMAIHLTPPLLFGLFIFYWEIPSLFLFVPSLHRMTRVTEVFYVQINSITAMTTSISGALISSCCYILIFLTLRKRFRRSWNREVSILFTSFILFLCLCALTVYFLCNGLLSMINWEWMSSLRMHYYAFSFPISLLNPWCLLMTSPKIRQDVLGKCLSQTAVMRLLPARVPPKAANSPRGASDGRRSSS</sequence>
<feature type="transmembrane region" description="Helical" evidence="1">
    <location>
        <begin position="83"/>
        <end position="102"/>
    </location>
</feature>
<feature type="transmembrane region" description="Helical" evidence="1">
    <location>
        <begin position="44"/>
        <end position="63"/>
    </location>
</feature>
<feature type="transmembrane region" description="Helical" evidence="1">
    <location>
        <begin position="114"/>
        <end position="136"/>
    </location>
</feature>
<dbReference type="PANTHER" id="PTHR31627:SF42">
    <property type="entry name" value="G_PROTEIN_RECEP_F1_2 DOMAIN-CONTAINING PROTEIN-RELATED"/>
    <property type="match status" value="1"/>
</dbReference>
<proteinExistence type="predicted"/>
<dbReference type="InterPro" id="IPR019426">
    <property type="entry name" value="7TM_GPCR_serpentine_rcpt_Srv"/>
</dbReference>
<dbReference type="Pfam" id="PF10323">
    <property type="entry name" value="7TM_GPCR_Srv"/>
    <property type="match status" value="2"/>
</dbReference>
<dbReference type="InterPro" id="IPR051119">
    <property type="entry name" value="Nematode_SR-like"/>
</dbReference>
<comment type="caution">
    <text evidence="2">The sequence shown here is derived from an EMBL/GenBank/DDBJ whole genome shotgun (WGS) entry which is preliminary data.</text>
</comment>
<dbReference type="AlphaFoldDB" id="A0AAN5I0E3"/>
<feature type="transmembrane region" description="Helical" evidence="1">
    <location>
        <begin position="233"/>
        <end position="252"/>
    </location>
</feature>
<reference evidence="3" key="1">
    <citation type="submission" date="2022-10" db="EMBL/GenBank/DDBJ databases">
        <title>Genome assembly of Pristionchus species.</title>
        <authorList>
            <person name="Yoshida K."/>
            <person name="Sommer R.J."/>
        </authorList>
    </citation>
    <scope>NUCLEOTIDE SEQUENCE [LARGE SCALE GENOMIC DNA]</scope>
    <source>
        <strain evidence="3">RS5460</strain>
    </source>
</reference>
<accession>A0AAN5I0E3</accession>
<keyword evidence="1" id="KW-0472">Membrane</keyword>
<evidence type="ECO:0000256" key="1">
    <source>
        <dbReference type="SAM" id="Phobius"/>
    </source>
</evidence>
<dbReference type="EMBL" id="BTRK01000004">
    <property type="protein sequence ID" value="GMR47219.1"/>
    <property type="molecule type" value="Genomic_DNA"/>
</dbReference>
<gene>
    <name evidence="2" type="ORF">PMAYCL1PPCAC_17414</name>
</gene>
<evidence type="ECO:0000313" key="3">
    <source>
        <dbReference type="Proteomes" id="UP001328107"/>
    </source>
</evidence>
<dbReference type="PANTHER" id="PTHR31627">
    <property type="entry name" value="SERPENTINE RECEPTOR CLASS GAMMA-RELATED"/>
    <property type="match status" value="1"/>
</dbReference>
<organism evidence="2 3">
    <name type="scientific">Pristionchus mayeri</name>
    <dbReference type="NCBI Taxonomy" id="1317129"/>
    <lineage>
        <taxon>Eukaryota</taxon>
        <taxon>Metazoa</taxon>
        <taxon>Ecdysozoa</taxon>
        <taxon>Nematoda</taxon>
        <taxon>Chromadorea</taxon>
        <taxon>Rhabditida</taxon>
        <taxon>Rhabditina</taxon>
        <taxon>Diplogasteromorpha</taxon>
        <taxon>Diplogasteroidea</taxon>
        <taxon>Neodiplogasteridae</taxon>
        <taxon>Pristionchus</taxon>
    </lineage>
</organism>
<name>A0AAN5I0E3_9BILA</name>
<feature type="transmembrane region" description="Helical" evidence="1">
    <location>
        <begin position="156"/>
        <end position="180"/>
    </location>
</feature>
<feature type="transmembrane region" description="Helical" evidence="1">
    <location>
        <begin position="192"/>
        <end position="213"/>
    </location>
</feature>
<evidence type="ECO:0000313" key="2">
    <source>
        <dbReference type="EMBL" id="GMR47219.1"/>
    </source>
</evidence>
<dbReference type="Proteomes" id="UP001328107">
    <property type="component" value="Unassembled WGS sequence"/>
</dbReference>
<protein>
    <recommendedName>
        <fullName evidence="4">G protein-coupled receptor</fullName>
    </recommendedName>
</protein>
<keyword evidence="1" id="KW-1133">Transmembrane helix</keyword>
<keyword evidence="3" id="KW-1185">Reference proteome</keyword>
<keyword evidence="1" id="KW-0812">Transmembrane</keyword>
<evidence type="ECO:0008006" key="4">
    <source>
        <dbReference type="Google" id="ProtNLM"/>
    </source>
</evidence>